<keyword evidence="2" id="KW-1185">Reference proteome</keyword>
<proteinExistence type="predicted"/>
<dbReference type="Gene3D" id="2.30.30.240">
    <property type="entry name" value="PRC-barrel domain"/>
    <property type="match status" value="1"/>
</dbReference>
<accession>A0AAW9NSK1</accession>
<dbReference type="InterPro" id="IPR011033">
    <property type="entry name" value="PRC_barrel-like_sf"/>
</dbReference>
<protein>
    <submittedName>
        <fullName evidence="1">YlmC/YmxH family sporulation protein</fullName>
    </submittedName>
</protein>
<evidence type="ECO:0000313" key="2">
    <source>
        <dbReference type="Proteomes" id="UP001344888"/>
    </source>
</evidence>
<dbReference type="AlphaFoldDB" id="A0AAW9NSK1"/>
<gene>
    <name evidence="1" type="ORF">P9B03_13140</name>
</gene>
<sequence>MRFSVAQQKEIIEAGSGRFIGYIVDAEICENSGMITGFLVAEPKKILHIFQGEEVTRKIAIQDILTIGKDVILVKGVLS</sequence>
<name>A0AAW9NSK1_9BACL</name>
<comment type="caution">
    <text evidence="1">The sequence shown here is derived from an EMBL/GenBank/DDBJ whole genome shotgun (WGS) entry which is preliminary data.</text>
</comment>
<dbReference type="RefSeq" id="WP_107839240.1">
    <property type="nucleotide sequence ID" value="NZ_JARSFG010000017.1"/>
</dbReference>
<reference evidence="1 2" key="1">
    <citation type="submission" date="2023-03" db="EMBL/GenBank/DDBJ databases">
        <title>Bacillus Genome Sequencing.</title>
        <authorList>
            <person name="Dunlap C."/>
        </authorList>
    </citation>
    <scope>NUCLEOTIDE SEQUENCE [LARGE SCALE GENOMIC DNA]</scope>
    <source>
        <strain evidence="1 2">B-59205</strain>
    </source>
</reference>
<evidence type="ECO:0000313" key="1">
    <source>
        <dbReference type="EMBL" id="MEC1179436.1"/>
    </source>
</evidence>
<organism evidence="1 2">
    <name type="scientific">Metasolibacillus meyeri</name>
    <dbReference type="NCBI Taxonomy" id="1071052"/>
    <lineage>
        <taxon>Bacteria</taxon>
        <taxon>Bacillati</taxon>
        <taxon>Bacillota</taxon>
        <taxon>Bacilli</taxon>
        <taxon>Bacillales</taxon>
        <taxon>Caryophanaceae</taxon>
        <taxon>Metasolibacillus</taxon>
    </lineage>
</organism>
<dbReference type="EMBL" id="JARSFG010000017">
    <property type="protein sequence ID" value="MEC1179436.1"/>
    <property type="molecule type" value="Genomic_DNA"/>
</dbReference>
<dbReference type="SUPFAM" id="SSF50346">
    <property type="entry name" value="PRC-barrel domain"/>
    <property type="match status" value="1"/>
</dbReference>
<dbReference type="Proteomes" id="UP001344888">
    <property type="component" value="Unassembled WGS sequence"/>
</dbReference>